<dbReference type="Gene3D" id="3.40.50.1010">
    <property type="entry name" value="5'-nuclease"/>
    <property type="match status" value="1"/>
</dbReference>
<comment type="caution">
    <text evidence="2">The sequence shown here is derived from an EMBL/GenBank/DDBJ whole genome shotgun (WGS) entry which is preliminary data.</text>
</comment>
<proteinExistence type="predicted"/>
<dbReference type="EMBL" id="LHYC01000023">
    <property type="protein sequence ID" value="KXB05296.1"/>
    <property type="molecule type" value="Genomic_DNA"/>
</dbReference>
<dbReference type="CDD" id="cd09879">
    <property type="entry name" value="PIN_VapC_AF0591-like"/>
    <property type="match status" value="1"/>
</dbReference>
<dbReference type="InterPro" id="IPR029060">
    <property type="entry name" value="PIN-like_dom_sf"/>
</dbReference>
<dbReference type="Proteomes" id="UP000070549">
    <property type="component" value="Unassembled WGS sequence"/>
</dbReference>
<sequence>MREICVILDTNFLMIPETHNVDIFKELDRILDKKYELVVPEVVIGELNHLKEEGSASEKRAANIALQIADKAKRISSKKSADEEIINLAQEKKCVVGTNDKRLKKRLRKKGIPVIYLRQKSHLDIKGVI</sequence>
<feature type="domain" description="PIN" evidence="1">
    <location>
        <begin position="4"/>
        <end position="105"/>
    </location>
</feature>
<dbReference type="InterPro" id="IPR002716">
    <property type="entry name" value="PIN_dom"/>
</dbReference>
<name>A0A133VFR3_9EURY</name>
<evidence type="ECO:0000313" key="2">
    <source>
        <dbReference type="EMBL" id="KXB05296.1"/>
    </source>
</evidence>
<dbReference type="Pfam" id="PF18477">
    <property type="entry name" value="PIN_9"/>
    <property type="match status" value="1"/>
</dbReference>
<reference evidence="2 3" key="1">
    <citation type="journal article" date="2016" name="Sci. Rep.">
        <title>Metabolic traits of an uncultured archaeal lineage -MSBL1- from brine pools of the Red Sea.</title>
        <authorList>
            <person name="Mwirichia R."/>
            <person name="Alam I."/>
            <person name="Rashid M."/>
            <person name="Vinu M."/>
            <person name="Ba-Alawi W."/>
            <person name="Anthony Kamau A."/>
            <person name="Kamanda Ngugi D."/>
            <person name="Goker M."/>
            <person name="Klenk H.P."/>
            <person name="Bajic V."/>
            <person name="Stingl U."/>
        </authorList>
    </citation>
    <scope>NUCLEOTIDE SEQUENCE [LARGE SCALE GENOMIC DNA]</scope>
    <source>
        <strain evidence="2">SCGC-AAA382A03</strain>
    </source>
</reference>
<evidence type="ECO:0000313" key="3">
    <source>
        <dbReference type="Proteomes" id="UP000070549"/>
    </source>
</evidence>
<dbReference type="PANTHER" id="PTHR12416">
    <property type="entry name" value="RRNA-PROCESSING PROTEIN UTP23 HOMOLOG"/>
    <property type="match status" value="1"/>
</dbReference>
<organism evidence="2 3">
    <name type="scientific">candidate division MSBL1 archaeon SCGC-AAA382A03</name>
    <dbReference type="NCBI Taxonomy" id="1698278"/>
    <lineage>
        <taxon>Archaea</taxon>
        <taxon>Methanobacteriati</taxon>
        <taxon>Methanobacteriota</taxon>
        <taxon>candidate division MSBL1</taxon>
    </lineage>
</organism>
<dbReference type="InterPro" id="IPR041120">
    <property type="entry name" value="PIN_9"/>
</dbReference>
<accession>A0A133VFR3</accession>
<dbReference type="AlphaFoldDB" id="A0A133VFR3"/>
<keyword evidence="3" id="KW-1185">Reference proteome</keyword>
<dbReference type="SUPFAM" id="SSF88723">
    <property type="entry name" value="PIN domain-like"/>
    <property type="match status" value="1"/>
</dbReference>
<dbReference type="SMART" id="SM00670">
    <property type="entry name" value="PINc"/>
    <property type="match status" value="1"/>
</dbReference>
<gene>
    <name evidence="2" type="ORF">AKJ49_01085</name>
</gene>
<protein>
    <recommendedName>
        <fullName evidence="1">PIN domain-containing protein</fullName>
    </recommendedName>
</protein>
<evidence type="ECO:0000259" key="1">
    <source>
        <dbReference type="SMART" id="SM00670"/>
    </source>
</evidence>